<dbReference type="Proteomes" id="UP000249518">
    <property type="component" value="Unassembled WGS sequence"/>
</dbReference>
<proteinExistence type="predicted"/>
<evidence type="ECO:0000313" key="2">
    <source>
        <dbReference type="Proteomes" id="UP000249518"/>
    </source>
</evidence>
<reference evidence="1 2" key="1">
    <citation type="submission" date="2018-06" db="EMBL/GenBank/DDBJ databases">
        <title>Genomic Encyclopedia of Type Strains, Phase III (KMG-III): the genomes of soil and plant-associated and newly described type strains.</title>
        <authorList>
            <person name="Whitman W."/>
        </authorList>
    </citation>
    <scope>NUCLEOTIDE SEQUENCE [LARGE SCALE GENOMIC DNA]</scope>
    <source>
        <strain evidence="1 2">CGMCC 1.12504</strain>
    </source>
</reference>
<name>A0A328X1A5_9FLAO</name>
<protein>
    <submittedName>
        <fullName evidence="1">Uncharacterized protein</fullName>
    </submittedName>
</protein>
<dbReference type="EMBL" id="QLSV01000001">
    <property type="protein sequence ID" value="RAR51136.1"/>
    <property type="molecule type" value="Genomic_DNA"/>
</dbReference>
<comment type="caution">
    <text evidence="1">The sequence shown here is derived from an EMBL/GenBank/DDBJ whole genome shotgun (WGS) entry which is preliminary data.</text>
</comment>
<evidence type="ECO:0000313" key="1">
    <source>
        <dbReference type="EMBL" id="RAR51136.1"/>
    </source>
</evidence>
<dbReference type="AlphaFoldDB" id="A0A328X1A5"/>
<organism evidence="1 2">
    <name type="scientific">Flavobacterium lacus</name>
    <dbReference type="NCBI Taxonomy" id="1353778"/>
    <lineage>
        <taxon>Bacteria</taxon>
        <taxon>Pseudomonadati</taxon>
        <taxon>Bacteroidota</taxon>
        <taxon>Flavobacteriia</taxon>
        <taxon>Flavobacteriales</taxon>
        <taxon>Flavobacteriaceae</taxon>
        <taxon>Flavobacterium</taxon>
    </lineage>
</organism>
<keyword evidence="2" id="KW-1185">Reference proteome</keyword>
<sequence>MKNFLFKIVLFSALLTAAISFILIGYGGNVDYFYLKFTTPKQSSFILGDSRSMQGIQPRVINEYFVDNEFDLPMFNYSFTITQAAYGPPYTQSVKNKLLSTTKNGLFILSVHPWLFAQREADNFDRNIFAEENTPPHNMRFVTMNPNFEYLFKNFHYFHFKAIIKKNSELHKDGWLEEKNLPKDTLTLNKWKKNQIDIYNGFANRWKKCSFRMEEFEKMIVFLQNHGKVVLVRMPIDQELLDIEQNFWVGFDDDIKALSTKRNVSFIDFSKNNIYQTYDGNHIDKFGGVSFTKALCDSIKKSL</sequence>
<dbReference type="RefSeq" id="WP_112084715.1">
    <property type="nucleotide sequence ID" value="NZ_QLSV01000001.1"/>
</dbReference>
<gene>
    <name evidence="1" type="ORF">B0I10_101312</name>
</gene>
<accession>A0A328X1A5</accession>